<evidence type="ECO:0000256" key="3">
    <source>
        <dbReference type="SAM" id="SignalP"/>
    </source>
</evidence>
<organism evidence="5 6">
    <name type="scientific">Arenibacter aquaticus</name>
    <dbReference type="NCBI Taxonomy" id="2489054"/>
    <lineage>
        <taxon>Bacteria</taxon>
        <taxon>Pseudomonadati</taxon>
        <taxon>Bacteroidota</taxon>
        <taxon>Flavobacteriia</taxon>
        <taxon>Flavobacteriales</taxon>
        <taxon>Flavobacteriaceae</taxon>
        <taxon>Arenibacter</taxon>
    </lineage>
</organism>
<dbReference type="PROSITE" id="PS51829">
    <property type="entry name" value="P_HOMO_B"/>
    <property type="match status" value="1"/>
</dbReference>
<dbReference type="Pfam" id="PF01483">
    <property type="entry name" value="P_proprotein"/>
    <property type="match status" value="1"/>
</dbReference>
<gene>
    <name evidence="5" type="ORF">EHW67_09525</name>
</gene>
<dbReference type="InterPro" id="IPR002884">
    <property type="entry name" value="P_dom"/>
</dbReference>
<keyword evidence="1" id="KW-0645">Protease</keyword>
<evidence type="ECO:0000313" key="5">
    <source>
        <dbReference type="EMBL" id="RTE54151.1"/>
    </source>
</evidence>
<feature type="chain" id="PRO_5018615181" description="P/Homo B domain-containing protein" evidence="3">
    <location>
        <begin position="20"/>
        <end position="550"/>
    </location>
</feature>
<feature type="signal peptide" evidence="3">
    <location>
        <begin position="1"/>
        <end position="19"/>
    </location>
</feature>
<dbReference type="RefSeq" id="WP_202911945.1">
    <property type="nucleotide sequence ID" value="NZ_RQPJ01000003.1"/>
</dbReference>
<feature type="domain" description="P/Homo B" evidence="4">
    <location>
        <begin position="13"/>
        <end position="199"/>
    </location>
</feature>
<dbReference type="SUPFAM" id="SSF49785">
    <property type="entry name" value="Galactose-binding domain-like"/>
    <property type="match status" value="1"/>
</dbReference>
<evidence type="ECO:0000256" key="1">
    <source>
        <dbReference type="ARBA" id="ARBA00022670"/>
    </source>
</evidence>
<dbReference type="InterPro" id="IPR008979">
    <property type="entry name" value="Galactose-bd-like_sf"/>
</dbReference>
<dbReference type="Proteomes" id="UP000267585">
    <property type="component" value="Unassembled WGS sequence"/>
</dbReference>
<keyword evidence="3" id="KW-0732">Signal</keyword>
<dbReference type="EMBL" id="RQPJ01000003">
    <property type="protein sequence ID" value="RTE54151.1"/>
    <property type="molecule type" value="Genomic_DNA"/>
</dbReference>
<feature type="non-terminal residue" evidence="5">
    <location>
        <position position="550"/>
    </location>
</feature>
<dbReference type="GO" id="GO:0006508">
    <property type="term" value="P:proteolysis"/>
    <property type="evidence" value="ECO:0007669"/>
    <property type="project" value="UniProtKB-KW"/>
</dbReference>
<keyword evidence="2" id="KW-0378">Hydrolase</keyword>
<dbReference type="GO" id="GO:0004252">
    <property type="term" value="F:serine-type endopeptidase activity"/>
    <property type="evidence" value="ECO:0007669"/>
    <property type="project" value="InterPro"/>
</dbReference>
<accession>A0A3S0AZN8</accession>
<evidence type="ECO:0000313" key="6">
    <source>
        <dbReference type="Proteomes" id="UP000267585"/>
    </source>
</evidence>
<proteinExistence type="predicted"/>
<protein>
    <recommendedName>
        <fullName evidence="4">P/Homo B domain-containing protein</fullName>
    </recommendedName>
</protein>
<dbReference type="Gene3D" id="2.60.120.260">
    <property type="entry name" value="Galactose-binding domain-like"/>
    <property type="match status" value="1"/>
</dbReference>
<sequence>MKNLLSFFIICFTSALSYAQVHKTNNTTGTITNVTGPGAHIDRTFSFSAGELSSTSLTEVELSLHLIIGNGTPPTTGPYGIHEDLNVRLISPSGTFVDLVQDRWGYNTGDPTQLSTFHLFNPVNATVNFDDDNPTNIETLDYWQAGNYAPHNALSAFDGENAAGTWTLRISDGNSQFSPQDYFHFVTATLTITSGPSNNPPAIFIDNSNLAYTEGETAKQIDNSATVSDADGDADWNGGSIVAQITANAEAADELSIGDADGDGTEITISGTNIYSNGVDIGNLSASGGIVTNGTALTITFDSDATNANIQEVLQSIRYRNTSTNPGTSNRTVTITAADANAASANDTRTITIAKIPEVTSVAVPSNATYITGQNLDFTINFNENITVNTAGGTPQLNITIGATTRQATYQSGSGTSALLFRYTVQAGELDTDGITVGSLAANGGTLRNNSGNDAVLTLNSVGSTTAVLVDAVAPIVTSVNVPANATYIAGQNLDFTINTSENVTVNTTGGTPQLSITIGATTRQATYQSGSGSSALLFRYTVQAGELDT</sequence>
<name>A0A3S0AZN8_9FLAO</name>
<comment type="caution">
    <text evidence="5">The sequence shown here is derived from an EMBL/GenBank/DDBJ whole genome shotgun (WGS) entry which is preliminary data.</text>
</comment>
<evidence type="ECO:0000256" key="2">
    <source>
        <dbReference type="ARBA" id="ARBA00022801"/>
    </source>
</evidence>
<reference evidence="5 6" key="1">
    <citation type="submission" date="2018-11" db="EMBL/GenBank/DDBJ databases">
        <title>Arenibacter aquaticus sp.nov., a marine bacterium isolated from surface seawater in the South China Sea.</title>
        <authorList>
            <person name="Guo J."/>
            <person name="Sun J."/>
        </authorList>
    </citation>
    <scope>NUCLEOTIDE SEQUENCE [LARGE SCALE GENOMIC DNA]</scope>
    <source>
        <strain evidence="5 6">GUO666</strain>
    </source>
</reference>
<dbReference type="AlphaFoldDB" id="A0A3S0AZN8"/>
<keyword evidence="6" id="KW-1185">Reference proteome</keyword>
<evidence type="ECO:0000259" key="4">
    <source>
        <dbReference type="PROSITE" id="PS51829"/>
    </source>
</evidence>